<organism evidence="2 3">
    <name type="scientific">Candidatus Fimimorpha faecalis</name>
    <dbReference type="NCBI Taxonomy" id="2840824"/>
    <lineage>
        <taxon>Bacteria</taxon>
        <taxon>Bacillati</taxon>
        <taxon>Bacillota</taxon>
        <taxon>Clostridia</taxon>
        <taxon>Eubacteriales</taxon>
        <taxon>Candidatus Fimimorpha</taxon>
    </lineage>
</organism>
<dbReference type="InterPro" id="IPR018631">
    <property type="entry name" value="AAA-ATPase-like_dom"/>
</dbReference>
<reference evidence="2" key="2">
    <citation type="journal article" date="2021" name="PeerJ">
        <title>Extensive microbial diversity within the chicken gut microbiome revealed by metagenomics and culture.</title>
        <authorList>
            <person name="Gilroy R."/>
            <person name="Ravi A."/>
            <person name="Getino M."/>
            <person name="Pursley I."/>
            <person name="Horton D.L."/>
            <person name="Alikhan N.F."/>
            <person name="Baker D."/>
            <person name="Gharbi K."/>
            <person name="Hall N."/>
            <person name="Watson M."/>
            <person name="Adriaenssens E.M."/>
            <person name="Foster-Nyarko E."/>
            <person name="Jarju S."/>
            <person name="Secka A."/>
            <person name="Antonio M."/>
            <person name="Oren A."/>
            <person name="Chaudhuri R.R."/>
            <person name="La Ragione R."/>
            <person name="Hildebrand F."/>
            <person name="Pallen M.J."/>
        </authorList>
    </citation>
    <scope>NUCLEOTIDE SEQUENCE</scope>
    <source>
        <strain evidence="2">ChiW13-3771</strain>
    </source>
</reference>
<dbReference type="PANTHER" id="PTHR34825:SF1">
    <property type="entry name" value="AAA-ATPASE-LIKE DOMAIN-CONTAINING PROTEIN"/>
    <property type="match status" value="1"/>
</dbReference>
<evidence type="ECO:0000259" key="1">
    <source>
        <dbReference type="Pfam" id="PF09820"/>
    </source>
</evidence>
<sequence>MTAEMLCAYYSKGCESKKLFQDLTISKDQSFHTHLNQYNVLFLNMQRFLSRAEDPNNLIFYLQKVVLSEIKEVYKEIVCTQEEHLATALENIFEKTQMGFLFIIDEWDCIFRENRYNIEAQTKYLDFLRDLLKDQTYVELAYMTGILPIKKYGTHSALNIFREFSMTEPKRLAEYIGFTEQEVEDLCVRYDMDFSEAKRWYDGYQFRRISHIYNPKSVVDAMLDGEFHSYWSSTETYEALKVYINMNFDGLKDAIIMMLGGACCKVNIGTFTNDMVNFEKKDDVLTLLIHLGYLAYKEETREVFIPNEEIRGEFINAIEGANWNNIIKMISDSENLLENT</sequence>
<protein>
    <submittedName>
        <fullName evidence="2">AAA family ATPase</fullName>
    </submittedName>
</protein>
<evidence type="ECO:0000313" key="2">
    <source>
        <dbReference type="EMBL" id="HIR88137.1"/>
    </source>
</evidence>
<proteinExistence type="predicted"/>
<dbReference type="PANTHER" id="PTHR34825">
    <property type="entry name" value="CONSERVED PROTEIN, WITH A WEAK D-GALACTARATE DEHYDRATASE/ALTRONATE HYDROLASE DOMAIN"/>
    <property type="match status" value="1"/>
</dbReference>
<accession>A0A9D1ED45</accession>
<gene>
    <name evidence="2" type="ORF">IAC96_04225</name>
</gene>
<dbReference type="Pfam" id="PF09820">
    <property type="entry name" value="AAA-ATPase_like"/>
    <property type="match status" value="1"/>
</dbReference>
<dbReference type="EMBL" id="DVHN01000046">
    <property type="protein sequence ID" value="HIR88137.1"/>
    <property type="molecule type" value="Genomic_DNA"/>
</dbReference>
<dbReference type="Proteomes" id="UP000824201">
    <property type="component" value="Unassembled WGS sequence"/>
</dbReference>
<feature type="domain" description="AAA-ATPase-like" evidence="1">
    <location>
        <begin position="3"/>
        <end position="152"/>
    </location>
</feature>
<evidence type="ECO:0000313" key="3">
    <source>
        <dbReference type="Proteomes" id="UP000824201"/>
    </source>
</evidence>
<dbReference type="AlphaFoldDB" id="A0A9D1ED45"/>
<name>A0A9D1ED45_9FIRM</name>
<comment type="caution">
    <text evidence="2">The sequence shown here is derived from an EMBL/GenBank/DDBJ whole genome shotgun (WGS) entry which is preliminary data.</text>
</comment>
<reference evidence="2" key="1">
    <citation type="submission" date="2020-10" db="EMBL/GenBank/DDBJ databases">
        <authorList>
            <person name="Gilroy R."/>
        </authorList>
    </citation>
    <scope>NUCLEOTIDE SEQUENCE</scope>
    <source>
        <strain evidence="2">ChiW13-3771</strain>
    </source>
</reference>